<dbReference type="EMBL" id="JAJJMB010016912">
    <property type="protein sequence ID" value="KAI3843666.1"/>
    <property type="molecule type" value="Genomic_DNA"/>
</dbReference>
<keyword evidence="1" id="KW-0812">Transmembrane</keyword>
<evidence type="ECO:0000313" key="3">
    <source>
        <dbReference type="Proteomes" id="UP001202328"/>
    </source>
</evidence>
<feature type="non-terminal residue" evidence="2">
    <location>
        <position position="125"/>
    </location>
</feature>
<keyword evidence="1" id="KW-0472">Membrane</keyword>
<gene>
    <name evidence="2" type="ORF">MKW98_013602</name>
</gene>
<evidence type="ECO:0000256" key="1">
    <source>
        <dbReference type="SAM" id="Phobius"/>
    </source>
</evidence>
<feature type="transmembrane region" description="Helical" evidence="1">
    <location>
        <begin position="71"/>
        <end position="90"/>
    </location>
</feature>
<organism evidence="2 3">
    <name type="scientific">Papaver atlanticum</name>
    <dbReference type="NCBI Taxonomy" id="357466"/>
    <lineage>
        <taxon>Eukaryota</taxon>
        <taxon>Viridiplantae</taxon>
        <taxon>Streptophyta</taxon>
        <taxon>Embryophyta</taxon>
        <taxon>Tracheophyta</taxon>
        <taxon>Spermatophyta</taxon>
        <taxon>Magnoliopsida</taxon>
        <taxon>Ranunculales</taxon>
        <taxon>Papaveraceae</taxon>
        <taxon>Papaveroideae</taxon>
        <taxon>Papaver</taxon>
    </lineage>
</organism>
<evidence type="ECO:0000313" key="2">
    <source>
        <dbReference type="EMBL" id="KAI3843666.1"/>
    </source>
</evidence>
<protein>
    <submittedName>
        <fullName evidence="2">Uncharacterized protein</fullName>
    </submittedName>
</protein>
<dbReference type="AlphaFoldDB" id="A0AAD4X5U0"/>
<reference evidence="2" key="1">
    <citation type="submission" date="2022-04" db="EMBL/GenBank/DDBJ databases">
        <title>A functionally conserved STORR gene fusion in Papaver species that diverged 16.8 million years ago.</title>
        <authorList>
            <person name="Catania T."/>
        </authorList>
    </citation>
    <scope>NUCLEOTIDE SEQUENCE</scope>
    <source>
        <strain evidence="2">S-188037</strain>
    </source>
</reference>
<sequence>MFKIRRVIESEELKKLLKQKNGVEPTARLKNKFRQERDPYFSEKITKNEIECKLKDAAKDESNPQHFVRLFVMWLCTMFFFTDAGTTGLAKKWLSHILNMDKVSWPDHIVEYLLKNIGKHKGKNG</sequence>
<accession>A0AAD4X5U0</accession>
<proteinExistence type="predicted"/>
<dbReference type="Proteomes" id="UP001202328">
    <property type="component" value="Unassembled WGS sequence"/>
</dbReference>
<keyword evidence="1" id="KW-1133">Transmembrane helix</keyword>
<comment type="caution">
    <text evidence="2">The sequence shown here is derived from an EMBL/GenBank/DDBJ whole genome shotgun (WGS) entry which is preliminary data.</text>
</comment>
<name>A0AAD4X5U0_9MAGN</name>
<keyword evidence="3" id="KW-1185">Reference proteome</keyword>